<dbReference type="Gene3D" id="3.30.9.10">
    <property type="entry name" value="D-Amino Acid Oxidase, subunit A, domain 2"/>
    <property type="match status" value="1"/>
</dbReference>
<dbReference type="Gene3D" id="3.40.50.880">
    <property type="match status" value="1"/>
</dbReference>
<dbReference type="CDD" id="cd03139">
    <property type="entry name" value="GATase1_PfpI_2"/>
    <property type="match status" value="1"/>
</dbReference>
<sequence length="708" mass="76503">MRFIKSVTWTLAASATAVKALSNHTSQYPPQPTADDGLPSNFGLLLFPEFQSLDVFGPLDALNLFSLARKLNLSIIAETMDPVSTQVRSSQINKFGSTFGESIMPTHTFKNAPPIDVLIIPGGYGTDSPNIGPAIEFIKKIYPSLQYVLTVCTGSQLLAQAGILDGRHATTNKQAYKRVTKHGPNVKWVPEARWVADGNIWTSSRVSAGIDLMFAFLDAVYGTVVSNQVSEGMEAEHPAYSLKVFIARFSNFSLTTPPLYPARPTPTASRDSNMSTVIIGGGIIGVSIAYFLSDPAVQKKHPGEIHIVDSSGELFSCASGYAAGFIARDWYAPELEQLGALSFDLHQRLAAEHDGTARWGYMPSIALSLQVEGLDGKKTARGDDWLRRGASRAEAASKDKGDGGSTANEEYPSPAWLTRQKGASNRETCCRDPLRLCKFMLARCIERGVQVHNPARAVSTTKDSGSGVISKVVIEDIQTHTRRSLPCTNIVFAAGPWTPRAFSSLFPLSKAHIPVLSLSGYSLVFRSPRHTLSQEREVYGGKSHAVFTTHPQSCGFSPEVFSRTNAEIYLAGLNGLDIPLPEVATDAHSLMTKDKLARVREAARILMGRPQDGLEGENIDDLEVVREALCFRPYIESGLPIVARLQDSITGTADRVSGGLFMATGHGPWGISLSLGTGKVMAEMISGMEPSADVSRLGLAADMARSKL</sequence>
<keyword evidence="2" id="KW-0732">Signal</keyword>
<dbReference type="Pfam" id="PF01266">
    <property type="entry name" value="DAO"/>
    <property type="match status" value="1"/>
</dbReference>
<dbReference type="Proteomes" id="UP000008866">
    <property type="component" value="Unassembled WGS sequence"/>
</dbReference>
<evidence type="ECO:0000313" key="6">
    <source>
        <dbReference type="Proteomes" id="UP000008866"/>
    </source>
</evidence>
<feature type="signal peptide" evidence="2">
    <location>
        <begin position="1"/>
        <end position="20"/>
    </location>
</feature>
<dbReference type="EMBL" id="ABSU01000041">
    <property type="protein sequence ID" value="EFE29419.1"/>
    <property type="molecule type" value="Genomic_DNA"/>
</dbReference>
<dbReference type="PANTHER" id="PTHR43130:SF15">
    <property type="entry name" value="THIJ_PFPI FAMILY PROTEIN (AFU_ORTHOLOGUE AFUA_5G14240)"/>
    <property type="match status" value="1"/>
</dbReference>
<name>D4B5H5_ARTBC</name>
<dbReference type="KEGG" id="abe:ARB_03715"/>
<dbReference type="PANTHER" id="PTHR43130">
    <property type="entry name" value="ARAC-FAMILY TRANSCRIPTIONAL REGULATOR"/>
    <property type="match status" value="1"/>
</dbReference>
<feature type="region of interest" description="Disordered" evidence="1">
    <location>
        <begin position="385"/>
        <end position="418"/>
    </location>
</feature>
<dbReference type="STRING" id="663331.D4B5H5"/>
<dbReference type="InterPro" id="IPR036188">
    <property type="entry name" value="FAD/NAD-bd_sf"/>
</dbReference>
<dbReference type="InterPro" id="IPR006076">
    <property type="entry name" value="FAD-dep_OxRdtase"/>
</dbReference>
<protein>
    <recommendedName>
        <fullName evidence="7">FAD dependent oxidoreductase domain-containing protein</fullName>
    </recommendedName>
</protein>
<dbReference type="InterPro" id="IPR052158">
    <property type="entry name" value="INH-QAR"/>
</dbReference>
<dbReference type="RefSeq" id="XP_003010059.1">
    <property type="nucleotide sequence ID" value="XM_003010013.1"/>
</dbReference>
<keyword evidence="6" id="KW-1185">Reference proteome</keyword>
<evidence type="ECO:0000259" key="4">
    <source>
        <dbReference type="Pfam" id="PF01965"/>
    </source>
</evidence>
<dbReference type="InterPro" id="IPR029062">
    <property type="entry name" value="Class_I_gatase-like"/>
</dbReference>
<dbReference type="SUPFAM" id="SSF52317">
    <property type="entry name" value="Class I glutamine amidotransferase-like"/>
    <property type="match status" value="1"/>
</dbReference>
<dbReference type="SUPFAM" id="SSF51905">
    <property type="entry name" value="FAD/NAD(P)-binding domain"/>
    <property type="match status" value="1"/>
</dbReference>
<feature type="domain" description="DJ-1/PfpI" evidence="4">
    <location>
        <begin position="44"/>
        <end position="218"/>
    </location>
</feature>
<dbReference type="InterPro" id="IPR002818">
    <property type="entry name" value="DJ-1/PfpI"/>
</dbReference>
<dbReference type="Pfam" id="PF01965">
    <property type="entry name" value="DJ-1_PfpI"/>
    <property type="match status" value="1"/>
</dbReference>
<dbReference type="Gene3D" id="3.50.50.60">
    <property type="entry name" value="FAD/NAD(P)-binding domain"/>
    <property type="match status" value="1"/>
</dbReference>
<organism evidence="5 6">
    <name type="scientific">Arthroderma benhamiae (strain ATCC MYA-4681 / CBS 112371)</name>
    <name type="common">Trichophyton mentagrophytes</name>
    <dbReference type="NCBI Taxonomy" id="663331"/>
    <lineage>
        <taxon>Eukaryota</taxon>
        <taxon>Fungi</taxon>
        <taxon>Dikarya</taxon>
        <taxon>Ascomycota</taxon>
        <taxon>Pezizomycotina</taxon>
        <taxon>Eurotiomycetes</taxon>
        <taxon>Eurotiomycetidae</taxon>
        <taxon>Onygenales</taxon>
        <taxon>Arthrodermataceae</taxon>
        <taxon>Trichophyton</taxon>
    </lineage>
</organism>
<proteinExistence type="predicted"/>
<comment type="caution">
    <text evidence="5">The sequence shown here is derived from an EMBL/GenBank/DDBJ whole genome shotgun (WGS) entry which is preliminary data.</text>
</comment>
<accession>D4B5H5</accession>
<dbReference type="eggNOG" id="KOG2852">
    <property type="taxonomic scope" value="Eukaryota"/>
</dbReference>
<evidence type="ECO:0008006" key="7">
    <source>
        <dbReference type="Google" id="ProtNLM"/>
    </source>
</evidence>
<feature type="domain" description="FAD dependent oxidoreductase" evidence="3">
    <location>
        <begin position="277"/>
        <end position="684"/>
    </location>
</feature>
<evidence type="ECO:0000313" key="5">
    <source>
        <dbReference type="EMBL" id="EFE29419.1"/>
    </source>
</evidence>
<dbReference type="GeneID" id="9525655"/>
<dbReference type="HOGENOM" id="CLU_389772_0_0_1"/>
<dbReference type="AlphaFoldDB" id="D4B5H5"/>
<reference evidence="6" key="1">
    <citation type="journal article" date="2011" name="Genome Biol.">
        <title>Comparative and functional genomics provide insights into the pathogenicity of dermatophytic fungi.</title>
        <authorList>
            <person name="Burmester A."/>
            <person name="Shelest E."/>
            <person name="Gloeckner G."/>
            <person name="Heddergott C."/>
            <person name="Schindler S."/>
            <person name="Staib P."/>
            <person name="Heidel A."/>
            <person name="Felder M."/>
            <person name="Petzold A."/>
            <person name="Szafranski K."/>
            <person name="Feuermann M."/>
            <person name="Pedruzzi I."/>
            <person name="Priebe S."/>
            <person name="Groth M."/>
            <person name="Winkler R."/>
            <person name="Li W."/>
            <person name="Kniemeyer O."/>
            <person name="Schroeckh V."/>
            <person name="Hertweck C."/>
            <person name="Hube B."/>
            <person name="White T.C."/>
            <person name="Platzer M."/>
            <person name="Guthke R."/>
            <person name="Heitman J."/>
            <person name="Woestemeyer J."/>
            <person name="Zipfel P.F."/>
            <person name="Monod M."/>
            <person name="Brakhage A.A."/>
        </authorList>
    </citation>
    <scope>NUCLEOTIDE SEQUENCE [LARGE SCALE GENOMIC DNA]</scope>
    <source>
        <strain evidence="6">ATCC MYA-4681 / CBS 112371</strain>
    </source>
</reference>
<evidence type="ECO:0000256" key="1">
    <source>
        <dbReference type="SAM" id="MobiDB-lite"/>
    </source>
</evidence>
<evidence type="ECO:0000256" key="2">
    <source>
        <dbReference type="SAM" id="SignalP"/>
    </source>
</evidence>
<gene>
    <name evidence="5" type="ORF">ARB_03715</name>
</gene>
<evidence type="ECO:0000259" key="3">
    <source>
        <dbReference type="Pfam" id="PF01266"/>
    </source>
</evidence>
<feature type="chain" id="PRO_5003054704" description="FAD dependent oxidoreductase domain-containing protein" evidence="2">
    <location>
        <begin position="21"/>
        <end position="708"/>
    </location>
</feature>